<keyword evidence="2" id="KW-1185">Reference proteome</keyword>
<dbReference type="RefSeq" id="WP_409545694.1">
    <property type="nucleotide sequence ID" value="NZ_JBKBDD010000020.1"/>
</dbReference>
<dbReference type="Proteomes" id="UP001635816">
    <property type="component" value="Unassembled WGS sequence"/>
</dbReference>
<comment type="caution">
    <text evidence="1">The sequence shown here is derived from an EMBL/GenBank/DDBJ whole genome shotgun (WGS) entry which is preliminary data.</text>
</comment>
<evidence type="ECO:0000313" key="2">
    <source>
        <dbReference type="Proteomes" id="UP001635816"/>
    </source>
</evidence>
<name>A0ABW9LLR1_9MYCO</name>
<evidence type="ECO:0000313" key="1">
    <source>
        <dbReference type="EMBL" id="MFN6548154.1"/>
    </source>
</evidence>
<sequence length="258" mass="28742">MDKPFPLREPIVHQSDTFVVDDSELPVVFSVSPDSPAAPFLVEHHPRRLEDMYEIGAIAPIIPIEHLKEIEQMVRTISMPKVVASSGLGVPVAPRKLARVLTTPPEVMLVREVARRGAAVLEARGFDSELAQLTAAKAASFITPGPKPKDLVWREVRMVDRDLDIHGRLVVDRKINALSARNIHFGVGGWLVPAASHFILKCDLIYGDPMPKVDVARIVQEITEMGVPRPPEPVETWTQRQPINEIHAAAQRVTQNWR</sequence>
<proteinExistence type="predicted"/>
<protein>
    <submittedName>
        <fullName evidence="1">Uncharacterized protein</fullName>
    </submittedName>
</protein>
<gene>
    <name evidence="1" type="ORF">ACK4CT_33825</name>
</gene>
<dbReference type="EMBL" id="JBKBDD010000020">
    <property type="protein sequence ID" value="MFN6548154.1"/>
    <property type="molecule type" value="Genomic_DNA"/>
</dbReference>
<organism evidence="1 2">
    <name type="scientific">Mycolicibacterium nivoides</name>
    <dbReference type="NCBI Taxonomy" id="2487344"/>
    <lineage>
        <taxon>Bacteria</taxon>
        <taxon>Bacillati</taxon>
        <taxon>Actinomycetota</taxon>
        <taxon>Actinomycetes</taxon>
        <taxon>Mycobacteriales</taxon>
        <taxon>Mycobacteriaceae</taxon>
        <taxon>Mycolicibacterium</taxon>
    </lineage>
</organism>
<accession>A0ABW9LLR1</accession>
<reference evidence="1 2" key="1">
    <citation type="submission" date="2024-12" db="EMBL/GenBank/DDBJ databases">
        <title>The coexistence of Mycolicibacterium septicum and Mycolicibacterium nivoides in clinical samples.</title>
        <authorList>
            <person name="Wang C."/>
            <person name="Feng Y."/>
            <person name="Zong Z."/>
        </authorList>
    </citation>
    <scope>NUCLEOTIDE SEQUENCE [LARGE SCALE GENOMIC DNA]</scope>
    <source>
        <strain evidence="1 2">120309</strain>
    </source>
</reference>